<name>A0A2N0D6J5_RHISU</name>
<evidence type="ECO:0000313" key="12">
    <source>
        <dbReference type="Proteomes" id="UP001060123"/>
    </source>
</evidence>
<feature type="transmembrane region" description="Helical" evidence="7">
    <location>
        <begin position="84"/>
        <end position="103"/>
    </location>
</feature>
<dbReference type="InterPro" id="IPR049177">
    <property type="entry name" value="MgtC_SapB_SrpB_YhiD_N"/>
</dbReference>
<evidence type="ECO:0000259" key="8">
    <source>
        <dbReference type="Pfam" id="PF02308"/>
    </source>
</evidence>
<keyword evidence="3" id="KW-1003">Cell membrane</keyword>
<evidence type="ECO:0000256" key="1">
    <source>
        <dbReference type="ARBA" id="ARBA00004651"/>
    </source>
</evidence>
<keyword evidence="5 7" id="KW-1133">Transmembrane helix</keyword>
<dbReference type="PRINTS" id="PR01837">
    <property type="entry name" value="MGTCSAPBPROT"/>
</dbReference>
<dbReference type="InterPro" id="IPR003416">
    <property type="entry name" value="MgtC/SapB/SrpB/YhiD_fam"/>
</dbReference>
<dbReference type="GO" id="GO:0005886">
    <property type="term" value="C:plasma membrane"/>
    <property type="evidence" value="ECO:0007669"/>
    <property type="project" value="UniProtKB-SubCell"/>
</dbReference>
<dbReference type="PANTHER" id="PTHR33778">
    <property type="entry name" value="PROTEIN MGTC"/>
    <property type="match status" value="1"/>
</dbReference>
<evidence type="ECO:0000256" key="2">
    <source>
        <dbReference type="ARBA" id="ARBA00009298"/>
    </source>
</evidence>
<keyword evidence="12" id="KW-1185">Reference proteome</keyword>
<evidence type="ECO:0000256" key="7">
    <source>
        <dbReference type="RuleBase" id="RU365041"/>
    </source>
</evidence>
<dbReference type="Proteomes" id="UP001060123">
    <property type="component" value="Chromosome"/>
</dbReference>
<evidence type="ECO:0000256" key="3">
    <source>
        <dbReference type="ARBA" id="ARBA00022475"/>
    </source>
</evidence>
<dbReference type="PANTHER" id="PTHR33778:SF1">
    <property type="entry name" value="MAGNESIUM TRANSPORTER YHID-RELATED"/>
    <property type="match status" value="1"/>
</dbReference>
<evidence type="ECO:0000256" key="6">
    <source>
        <dbReference type="ARBA" id="ARBA00023136"/>
    </source>
</evidence>
<comment type="subcellular location">
    <subcellularLocation>
        <location evidence="7">Cell inner membrane</location>
        <topology evidence="7">Multi-pass membrane protein</topology>
    </subcellularLocation>
    <subcellularLocation>
        <location evidence="1">Cell membrane</location>
        <topology evidence="1">Multi-pass membrane protein</topology>
    </subcellularLocation>
</comment>
<reference evidence="10" key="3">
    <citation type="submission" date="2022-09" db="EMBL/GenBank/DDBJ databases">
        <title>Australian commercial rhizobial inoculants.</title>
        <authorList>
            <person name="Kohlmeier M.G."/>
            <person name="O'Hara G.W."/>
            <person name="Colombi E."/>
            <person name="Ramsay J.P."/>
            <person name="Terpolilli J."/>
        </authorList>
    </citation>
    <scope>NUCLEOTIDE SEQUENCE</scope>
    <source>
        <strain evidence="10">WSM1592</strain>
    </source>
</reference>
<feature type="transmembrane region" description="Helical" evidence="7">
    <location>
        <begin position="46"/>
        <end position="64"/>
    </location>
</feature>
<keyword evidence="7" id="KW-0997">Cell inner membrane</keyword>
<dbReference type="RefSeq" id="WP_027508016.1">
    <property type="nucleotide sequence ID" value="NZ_CP104143.1"/>
</dbReference>
<dbReference type="EMBL" id="CP104143">
    <property type="protein sequence ID" value="UWU13426.1"/>
    <property type="molecule type" value="Genomic_DNA"/>
</dbReference>
<proteinExistence type="inferred from homology"/>
<feature type="transmembrane region" description="Helical" evidence="7">
    <location>
        <begin position="14"/>
        <end position="34"/>
    </location>
</feature>
<evidence type="ECO:0000313" key="9">
    <source>
        <dbReference type="EMBL" id="PKA41719.1"/>
    </source>
</evidence>
<keyword evidence="6 7" id="KW-0472">Membrane</keyword>
<accession>A0A2N0D6J5</accession>
<organism evidence="9 11">
    <name type="scientific">Rhizobium sullae</name>
    <name type="common">Rhizobium hedysari</name>
    <dbReference type="NCBI Taxonomy" id="50338"/>
    <lineage>
        <taxon>Bacteria</taxon>
        <taxon>Pseudomonadati</taxon>
        <taxon>Pseudomonadota</taxon>
        <taxon>Alphaproteobacteria</taxon>
        <taxon>Hyphomicrobiales</taxon>
        <taxon>Rhizobiaceae</taxon>
        <taxon>Rhizobium/Agrobacterium group</taxon>
        <taxon>Rhizobium</taxon>
    </lineage>
</organism>
<keyword evidence="4 7" id="KW-0812">Transmembrane</keyword>
<dbReference type="Proteomes" id="UP000232164">
    <property type="component" value="Unassembled WGS sequence"/>
</dbReference>
<feature type="domain" description="MgtC/SapB/SrpB/YhiD N-terminal" evidence="8">
    <location>
        <begin position="23"/>
        <end position="154"/>
    </location>
</feature>
<protein>
    <recommendedName>
        <fullName evidence="7">Protein MgtC</fullName>
    </recommendedName>
</protein>
<evidence type="ECO:0000256" key="5">
    <source>
        <dbReference type="ARBA" id="ARBA00022989"/>
    </source>
</evidence>
<feature type="transmembrane region" description="Helical" evidence="7">
    <location>
        <begin position="135"/>
        <end position="152"/>
    </location>
</feature>
<dbReference type="STRING" id="1041146.GCA_000427985_00725"/>
<dbReference type="Pfam" id="PF02308">
    <property type="entry name" value="MgtC"/>
    <property type="match status" value="1"/>
</dbReference>
<sequence length="172" mass="18266">MDVIFADMFPETGIHYSVIFARLIGAIVLGGVIGFEREVRDHPAGLRTHILVSLAAALFGIISIEAVQVPSFANDQQVRIDPLRVIEAVTAGVAFLAAGMIVFSRGKVKGLTTGAGMWLSGAIGLAMGFGYWPVAFFATAAAVCVLFALGKMEQRLERDSGKNLPPEDEADS</sequence>
<reference evidence="9 11" key="2">
    <citation type="submission" date="2017-12" db="EMBL/GenBank/DDBJ databases">
        <title>Genome sequence of Rhizobium sullae HCNT1 isolated from Sulla coronaria nodules and featuring peculiar denitrification phenotypes.</title>
        <authorList>
            <person name="De Diego-Diaz B."/>
            <person name="Treu L."/>
            <person name="Campanaro S."/>
            <person name="Da Silva Duarte V."/>
            <person name="Basaglia M."/>
            <person name="Favaro L."/>
            <person name="Casella S."/>
            <person name="Squartini A."/>
        </authorList>
    </citation>
    <scope>NUCLEOTIDE SEQUENCE [LARGE SCALE GENOMIC DNA]</scope>
    <source>
        <strain evidence="9 11">HCNT1</strain>
    </source>
</reference>
<evidence type="ECO:0000313" key="11">
    <source>
        <dbReference type="Proteomes" id="UP000232164"/>
    </source>
</evidence>
<dbReference type="AlphaFoldDB" id="A0A2N0D6J5"/>
<evidence type="ECO:0000256" key="4">
    <source>
        <dbReference type="ARBA" id="ARBA00022692"/>
    </source>
</evidence>
<gene>
    <name evidence="9" type="ORF">CWR43_20415</name>
    <name evidence="10" type="ORF">N2599_14885</name>
</gene>
<comment type="similarity">
    <text evidence="2 7">Belongs to the MgtC/SapB family.</text>
</comment>
<evidence type="ECO:0000313" key="10">
    <source>
        <dbReference type="EMBL" id="UWU13426.1"/>
    </source>
</evidence>
<dbReference type="EMBL" id="PIQN01000016">
    <property type="protein sequence ID" value="PKA41719.1"/>
    <property type="molecule type" value="Genomic_DNA"/>
</dbReference>
<reference evidence="9 11" key="1">
    <citation type="submission" date="2017-11" db="EMBL/GenBank/DDBJ databases">
        <authorList>
            <person name="Han C.G."/>
        </authorList>
    </citation>
    <scope>NUCLEOTIDE SEQUENCE [LARGE SCALE GENOMIC DNA]</scope>
    <source>
        <strain evidence="9 11">HCNT1</strain>
    </source>
</reference>